<sequence length="73" mass="7817">MPGLPAVAIRAVKDSACGGGVVQRHADGTFTSGTDVYNRTTSRRAVVDIDSSVSAWMRGSGHCRCSNWRYGRT</sequence>
<comment type="caution">
    <text evidence="1">The sequence shown here is derived from an EMBL/GenBank/DDBJ whole genome shotgun (WGS) entry which is preliminary data.</text>
</comment>
<reference evidence="1 2" key="1">
    <citation type="submission" date="2020-07" db="EMBL/GenBank/DDBJ databases">
        <title>Streptomyces isolated from Indian soil.</title>
        <authorList>
            <person name="Mandal S."/>
            <person name="Maiti P.K."/>
        </authorList>
    </citation>
    <scope>NUCLEOTIDE SEQUENCE [LARGE SCALE GENOMIC DNA]</scope>
    <source>
        <strain evidence="1 2">PSKA28</strain>
    </source>
</reference>
<accession>A0A7W0DSV6</accession>
<evidence type="ECO:0000313" key="2">
    <source>
        <dbReference type="Proteomes" id="UP000545761"/>
    </source>
</evidence>
<protein>
    <submittedName>
        <fullName evidence="1">Uncharacterized protein</fullName>
    </submittedName>
</protein>
<dbReference type="EMBL" id="JACEHE010000030">
    <property type="protein sequence ID" value="MBA2950596.1"/>
    <property type="molecule type" value="Genomic_DNA"/>
</dbReference>
<gene>
    <name evidence="1" type="ORF">H1D24_33670</name>
</gene>
<organism evidence="1 2">
    <name type="scientific">Streptomyces himalayensis subsp. himalayensis</name>
    <dbReference type="NCBI Taxonomy" id="2756131"/>
    <lineage>
        <taxon>Bacteria</taxon>
        <taxon>Bacillati</taxon>
        <taxon>Actinomycetota</taxon>
        <taxon>Actinomycetes</taxon>
        <taxon>Kitasatosporales</taxon>
        <taxon>Streptomycetaceae</taxon>
        <taxon>Streptomyces</taxon>
        <taxon>Streptomyces himalayensis</taxon>
    </lineage>
</organism>
<dbReference type="AlphaFoldDB" id="A0A7W0DSV6"/>
<name>A0A7W0DSV6_9ACTN</name>
<evidence type="ECO:0000313" key="1">
    <source>
        <dbReference type="EMBL" id="MBA2950596.1"/>
    </source>
</evidence>
<proteinExistence type="predicted"/>
<dbReference type="Proteomes" id="UP000545761">
    <property type="component" value="Unassembled WGS sequence"/>
</dbReference>